<sequence>MQYWTPRGQRKVTVSLLNVAREKIAALFVPTEDDCLGYSCCVSFRNIKVHRSPSCGLF</sequence>
<accession>A0A0E9WYK5</accession>
<name>A0A0E9WYK5_ANGAN</name>
<dbReference type="AlphaFoldDB" id="A0A0E9WYK5"/>
<reference evidence="1" key="1">
    <citation type="submission" date="2014-11" db="EMBL/GenBank/DDBJ databases">
        <authorList>
            <person name="Amaro Gonzalez C."/>
        </authorList>
    </citation>
    <scope>NUCLEOTIDE SEQUENCE</scope>
</reference>
<evidence type="ECO:0000313" key="1">
    <source>
        <dbReference type="EMBL" id="JAH95424.1"/>
    </source>
</evidence>
<organism evidence="1">
    <name type="scientific">Anguilla anguilla</name>
    <name type="common">European freshwater eel</name>
    <name type="synonym">Muraena anguilla</name>
    <dbReference type="NCBI Taxonomy" id="7936"/>
    <lineage>
        <taxon>Eukaryota</taxon>
        <taxon>Metazoa</taxon>
        <taxon>Chordata</taxon>
        <taxon>Craniata</taxon>
        <taxon>Vertebrata</taxon>
        <taxon>Euteleostomi</taxon>
        <taxon>Actinopterygii</taxon>
        <taxon>Neopterygii</taxon>
        <taxon>Teleostei</taxon>
        <taxon>Anguilliformes</taxon>
        <taxon>Anguillidae</taxon>
        <taxon>Anguilla</taxon>
    </lineage>
</organism>
<proteinExistence type="predicted"/>
<protein>
    <submittedName>
        <fullName evidence="1">Uncharacterized protein</fullName>
    </submittedName>
</protein>
<dbReference type="EMBL" id="GBXM01013153">
    <property type="protein sequence ID" value="JAH95424.1"/>
    <property type="molecule type" value="Transcribed_RNA"/>
</dbReference>
<reference evidence="1" key="2">
    <citation type="journal article" date="2015" name="Fish Shellfish Immunol.">
        <title>Early steps in the European eel (Anguilla anguilla)-Vibrio vulnificus interaction in the gills: Role of the RtxA13 toxin.</title>
        <authorList>
            <person name="Callol A."/>
            <person name="Pajuelo D."/>
            <person name="Ebbesson L."/>
            <person name="Teles M."/>
            <person name="MacKenzie S."/>
            <person name="Amaro C."/>
        </authorList>
    </citation>
    <scope>NUCLEOTIDE SEQUENCE</scope>
</reference>